<name>F9XR29_ZYMTI</name>
<reference evidence="2 3" key="1">
    <citation type="journal article" date="2011" name="PLoS Genet.">
        <title>Finished genome of the fungal wheat pathogen Mycosphaerella graminicola reveals dispensome structure, chromosome plasticity, and stealth pathogenesis.</title>
        <authorList>
            <person name="Goodwin S.B."/>
            <person name="Ben M'barek S."/>
            <person name="Dhillon B."/>
            <person name="Wittenberg A.H.J."/>
            <person name="Crane C.F."/>
            <person name="Hane J.K."/>
            <person name="Foster A.J."/>
            <person name="Van der Lee T.A.J."/>
            <person name="Grimwood J."/>
            <person name="Aerts A."/>
            <person name="Antoniw J."/>
            <person name="Bailey A."/>
            <person name="Bluhm B."/>
            <person name="Bowler J."/>
            <person name="Bristow J."/>
            <person name="van der Burgt A."/>
            <person name="Canto-Canche B."/>
            <person name="Churchill A.C.L."/>
            <person name="Conde-Ferraez L."/>
            <person name="Cools H.J."/>
            <person name="Coutinho P.M."/>
            <person name="Csukai M."/>
            <person name="Dehal P."/>
            <person name="De Wit P."/>
            <person name="Donzelli B."/>
            <person name="van de Geest H.C."/>
            <person name="van Ham R.C.H.J."/>
            <person name="Hammond-Kosack K.E."/>
            <person name="Henrissat B."/>
            <person name="Kilian A."/>
            <person name="Kobayashi A.K."/>
            <person name="Koopmann E."/>
            <person name="Kourmpetis Y."/>
            <person name="Kuzniar A."/>
            <person name="Lindquist E."/>
            <person name="Lombard V."/>
            <person name="Maliepaard C."/>
            <person name="Martins N."/>
            <person name="Mehrabi R."/>
            <person name="Nap J.P.H."/>
            <person name="Ponomarenko A."/>
            <person name="Rudd J.J."/>
            <person name="Salamov A."/>
            <person name="Schmutz J."/>
            <person name="Schouten H.J."/>
            <person name="Shapiro H."/>
            <person name="Stergiopoulos I."/>
            <person name="Torriani S.F.F."/>
            <person name="Tu H."/>
            <person name="de Vries R.P."/>
            <person name="Waalwijk C."/>
            <person name="Ware S.B."/>
            <person name="Wiebenga A."/>
            <person name="Zwiers L.-H."/>
            <person name="Oliver R.P."/>
            <person name="Grigoriev I.V."/>
            <person name="Kema G.H.J."/>
        </authorList>
    </citation>
    <scope>NUCLEOTIDE SEQUENCE [LARGE SCALE GENOMIC DNA]</scope>
    <source>
        <strain evidence="3">CBS 115943 / IPO323</strain>
    </source>
</reference>
<dbReference type="RefSeq" id="XP_003847385.1">
    <property type="nucleotide sequence ID" value="XM_003847337.1"/>
</dbReference>
<dbReference type="AlphaFoldDB" id="F9XR29"/>
<feature type="region of interest" description="Disordered" evidence="1">
    <location>
        <begin position="1"/>
        <end position="29"/>
    </location>
</feature>
<proteinExistence type="predicted"/>
<dbReference type="Proteomes" id="UP000008062">
    <property type="component" value="Chromosome 15"/>
</dbReference>
<feature type="compositionally biased region" description="Polar residues" evidence="1">
    <location>
        <begin position="376"/>
        <end position="389"/>
    </location>
</feature>
<dbReference type="HOGENOM" id="CLU_710201_0_0_1"/>
<dbReference type="EMBL" id="CM001210">
    <property type="protein sequence ID" value="EGP82361.1"/>
    <property type="molecule type" value="Genomic_DNA"/>
</dbReference>
<keyword evidence="3" id="KW-1185">Reference proteome</keyword>
<dbReference type="InParanoid" id="F9XR29"/>
<gene>
    <name evidence="2" type="ORF">MYCGRDRAFT_97636</name>
</gene>
<organism evidence="2 3">
    <name type="scientific">Zymoseptoria tritici (strain CBS 115943 / IPO323)</name>
    <name type="common">Speckled leaf blotch fungus</name>
    <name type="synonym">Septoria tritici</name>
    <dbReference type="NCBI Taxonomy" id="336722"/>
    <lineage>
        <taxon>Eukaryota</taxon>
        <taxon>Fungi</taxon>
        <taxon>Dikarya</taxon>
        <taxon>Ascomycota</taxon>
        <taxon>Pezizomycotina</taxon>
        <taxon>Dothideomycetes</taxon>
        <taxon>Dothideomycetidae</taxon>
        <taxon>Mycosphaerellales</taxon>
        <taxon>Mycosphaerellaceae</taxon>
        <taxon>Zymoseptoria</taxon>
    </lineage>
</organism>
<evidence type="ECO:0000313" key="3">
    <source>
        <dbReference type="Proteomes" id="UP000008062"/>
    </source>
</evidence>
<evidence type="ECO:0000313" key="2">
    <source>
        <dbReference type="EMBL" id="EGP82361.1"/>
    </source>
</evidence>
<dbReference type="KEGG" id="ztr:MYCGRDRAFT_97636"/>
<feature type="compositionally biased region" description="Basic and acidic residues" evidence="1">
    <location>
        <begin position="12"/>
        <end position="29"/>
    </location>
</feature>
<dbReference type="GeneID" id="13400146"/>
<sequence>MEPSQRPGRIGHGPEEYDRHEYNHRSGHDRSGFDRYEYDRYVYNRSGPDRSGYDSGGWRKVHLVLLLLLLLKRRGLQNHHARKSLEPLLLLGILIIALIPNPESLRRNPSITKALPRRSGRTKNLASTCQSTPKLISKKSPRPSALKELKNTASLHAEARLSACLLMDVSAELYSESYSHALLARAWEAPPYGWGCPVPQWLKSPEIYPRFKTTFDEKLGYLGVEAAGQMWNITILLLQSSSAFLAVAQKAAHAAAQIQQDALNSKVCHNSYARTFLWPTATPTGPAPLELLNTRLSMFKSTLAVFVASQSLILAQLPVSIDIFRYRFDTASTPGRNMRLDTAPATSSASPKQPGVDDDWTDEDIGTYDEVDEDTNNSGSNRQLPDTLP</sequence>
<accession>F9XR29</accession>
<feature type="region of interest" description="Disordered" evidence="1">
    <location>
        <begin position="335"/>
        <end position="389"/>
    </location>
</feature>
<feature type="compositionally biased region" description="Acidic residues" evidence="1">
    <location>
        <begin position="356"/>
        <end position="375"/>
    </location>
</feature>
<evidence type="ECO:0000256" key="1">
    <source>
        <dbReference type="SAM" id="MobiDB-lite"/>
    </source>
</evidence>
<protein>
    <submittedName>
        <fullName evidence="2">Uncharacterized protein</fullName>
    </submittedName>
</protein>